<comment type="caution">
    <text evidence="4">The sequence shown here is derived from an EMBL/GenBank/DDBJ whole genome shotgun (WGS) entry which is preliminary data.</text>
</comment>
<protein>
    <submittedName>
        <fullName evidence="4">Tetratricopeptide (TPR) repeat protein</fullName>
    </submittedName>
</protein>
<proteinExistence type="predicted"/>
<dbReference type="Pfam" id="PF13676">
    <property type="entry name" value="TIR_2"/>
    <property type="match status" value="1"/>
</dbReference>
<dbReference type="Proteomes" id="UP001183629">
    <property type="component" value="Unassembled WGS sequence"/>
</dbReference>
<feature type="compositionally biased region" description="Basic and acidic residues" evidence="2">
    <location>
        <begin position="180"/>
        <end position="190"/>
    </location>
</feature>
<dbReference type="InterPro" id="IPR011990">
    <property type="entry name" value="TPR-like_helical_dom_sf"/>
</dbReference>
<dbReference type="Gene3D" id="1.25.40.10">
    <property type="entry name" value="Tetratricopeptide repeat domain"/>
    <property type="match status" value="2"/>
</dbReference>
<dbReference type="InterPro" id="IPR035897">
    <property type="entry name" value="Toll_tir_struct_dom_sf"/>
</dbReference>
<evidence type="ECO:0000259" key="3">
    <source>
        <dbReference type="PROSITE" id="PS50104"/>
    </source>
</evidence>
<dbReference type="InterPro" id="IPR000157">
    <property type="entry name" value="TIR_dom"/>
</dbReference>
<evidence type="ECO:0000313" key="5">
    <source>
        <dbReference type="Proteomes" id="UP001183629"/>
    </source>
</evidence>
<reference evidence="4 5" key="1">
    <citation type="submission" date="2023-07" db="EMBL/GenBank/DDBJ databases">
        <title>Sequencing the genomes of 1000 actinobacteria strains.</title>
        <authorList>
            <person name="Klenk H.-P."/>
        </authorList>
    </citation>
    <scope>NUCLEOTIDE SEQUENCE [LARGE SCALE GENOMIC DNA]</scope>
    <source>
        <strain evidence="4 5">DSM 44711</strain>
    </source>
</reference>
<feature type="coiled-coil region" evidence="1">
    <location>
        <begin position="670"/>
        <end position="697"/>
    </location>
</feature>
<feature type="domain" description="TIR" evidence="3">
    <location>
        <begin position="5"/>
        <end position="133"/>
    </location>
</feature>
<sequence length="1012" mass="113068">MPQADALLAFISYSRTDGPDFVYRLRTRLRSLAPHLTPWSDFDRLPGTTFPTAISRALRGSAVLLFVMTPESVRDKNPNWCQKEALRAYRWGIPILPLQVVPRIELPFDLEGEPPLPFTEESDDEWEQLRERLLRIGSPEFVAQQRADRLHETLAAARMATGPTRERLIDLADWHRIRQEEEQKRARPAREDDDDRSDEAFRHVEQRGQPAPRSVHEGFISVNEMPIRAPVTFFDRDDQQRALTTYLKGDVVRVITVVGGDGDGKTGLLAALRRVLRGRGAEPAADAFLYLWARGYRRVTPDVVLADLCGALPDEDAGDRLRHGLAATEPWHSKLDRVVAALNNLVVHVVIDDAHVLLDKDGEFIDRDLGAFLVALVERTDHRLRLIVAAARKPVELHQRLGERAKVIPLSGGVPMPEAGWLLQSLDDGTLGLAHAGERELAWLHRITKGFPRLLELVAGVRQVDPDRGLLELITDLDEPDDVRAALLAAIMVKLDRTERLVVQALAALGRPAGPEAISYLLHDFAPHLITSALLNRLCERYVIHRDGGRYYLPVLDAEIIRGTVPPTADRPEGRDPFTLRILRLRGARYLHLQWTRPHVMEDLWPQFSEIELRIAADDWQHAFELINRVDEEPLRRWGRSATLNRWRLDLHDKLDAEAQRPNLSYLAAALDQQDNVAEAEEQLRALLGLLAETTDVDNRARTRNQLGGVLFRHGRLAAARDLYAVAMRDSTRHGLRPELAEAQMGLALHQARTGHHDEALHYLDEADEVLTSHPEPALRARLQLNRSWVLGQLGQSVSAIRLARSAGELASEADDQLLRGACLNGEATHRLYWEGSEPALRLALDAVGIGTTANNTPLLTEAYVTVALAHLFAGNEELAIEAATAATGLRRTLARLNAFAVLGLAAFAAGQVDKATSSFSQALADCDSRFHQDERDYSMLDSYGLMLSGLALTTRDRDRGRAAIDTYRHARGITRAIGAMDRNQRLLRCFVRRGDAVLLEQIRAAANAETG</sequence>
<evidence type="ECO:0000256" key="1">
    <source>
        <dbReference type="SAM" id="Coils"/>
    </source>
</evidence>
<keyword evidence="5" id="KW-1185">Reference proteome</keyword>
<accession>A0AAE4CS53</accession>
<dbReference type="SUPFAM" id="SSF48452">
    <property type="entry name" value="TPR-like"/>
    <property type="match status" value="2"/>
</dbReference>
<evidence type="ECO:0000313" key="4">
    <source>
        <dbReference type="EMBL" id="MDR7322630.1"/>
    </source>
</evidence>
<dbReference type="EMBL" id="JAVDYC010000001">
    <property type="protein sequence ID" value="MDR7322630.1"/>
    <property type="molecule type" value="Genomic_DNA"/>
</dbReference>
<name>A0AAE4CS53_9ACTN</name>
<keyword evidence="1" id="KW-0175">Coiled coil</keyword>
<dbReference type="InterPro" id="IPR027417">
    <property type="entry name" value="P-loop_NTPase"/>
</dbReference>
<dbReference type="GO" id="GO:0007165">
    <property type="term" value="P:signal transduction"/>
    <property type="evidence" value="ECO:0007669"/>
    <property type="project" value="InterPro"/>
</dbReference>
<dbReference type="SUPFAM" id="SSF52200">
    <property type="entry name" value="Toll/Interleukin receptor TIR domain"/>
    <property type="match status" value="1"/>
</dbReference>
<organism evidence="4 5">
    <name type="scientific">Catenuloplanes niger</name>
    <dbReference type="NCBI Taxonomy" id="587534"/>
    <lineage>
        <taxon>Bacteria</taxon>
        <taxon>Bacillati</taxon>
        <taxon>Actinomycetota</taxon>
        <taxon>Actinomycetes</taxon>
        <taxon>Micromonosporales</taxon>
        <taxon>Micromonosporaceae</taxon>
        <taxon>Catenuloplanes</taxon>
    </lineage>
</organism>
<dbReference type="PROSITE" id="PS50104">
    <property type="entry name" value="TIR"/>
    <property type="match status" value="1"/>
</dbReference>
<evidence type="ECO:0000256" key="2">
    <source>
        <dbReference type="SAM" id="MobiDB-lite"/>
    </source>
</evidence>
<feature type="region of interest" description="Disordered" evidence="2">
    <location>
        <begin position="180"/>
        <end position="214"/>
    </location>
</feature>
<dbReference type="SUPFAM" id="SSF52540">
    <property type="entry name" value="P-loop containing nucleoside triphosphate hydrolases"/>
    <property type="match status" value="1"/>
</dbReference>
<dbReference type="RefSeq" id="WP_310413304.1">
    <property type="nucleotide sequence ID" value="NZ_JAVDYC010000001.1"/>
</dbReference>
<dbReference type="Gene3D" id="3.40.50.10140">
    <property type="entry name" value="Toll/interleukin-1 receptor homology (TIR) domain"/>
    <property type="match status" value="1"/>
</dbReference>
<dbReference type="AlphaFoldDB" id="A0AAE4CS53"/>
<gene>
    <name evidence="4" type="ORF">J2S44_002880</name>
</gene>